<accession>A0ABD4SL52</accession>
<evidence type="ECO:0000313" key="4">
    <source>
        <dbReference type="Proteomes" id="UP001201240"/>
    </source>
</evidence>
<organism evidence="3 4">
    <name type="scientific">Ureaplasma urealyticum</name>
    <name type="common">Ureaplasma urealyticum biotype 2</name>
    <dbReference type="NCBI Taxonomy" id="2130"/>
    <lineage>
        <taxon>Bacteria</taxon>
        <taxon>Bacillati</taxon>
        <taxon>Mycoplasmatota</taxon>
        <taxon>Mycoplasmoidales</taxon>
        <taxon>Mycoplasmoidaceae</taxon>
        <taxon>Ureaplasma</taxon>
    </lineage>
</organism>
<protein>
    <submittedName>
        <fullName evidence="3">DUF5452 domain-containing protein</fullName>
    </submittedName>
</protein>
<keyword evidence="2" id="KW-0472">Membrane</keyword>
<gene>
    <name evidence="3" type="ORF">LH652_02695</name>
</gene>
<sequence length="328" mass="38512">MKILKQSKINWHNPKIKMIIGAIACLLIVIIAIVLGVVLSNQESTKINKKEPLTQINEAINNQKQHKIVGDVAIIDKKGEIINKKVDITEINQTDKQKEILNNYLKNKEKLKGKPKKYNQNNTKPTINNKEQSDLNNNHINKTNDQNNHLSIKENEKKPLENKANNDKELTKSDDLNTKNDDKNNKQDLTKLENNNKVVNNDQIEKNNEIINEEDPIKLKRFNIINAIAKNKKLYELLDFKYYFSNENNSNDIKFNEELFIKNMYKIIESAISSFQEFHNIMQYIKIDIKYKFDKDAKNIIVIVNWLFDNYNIKSETRYYEEFVLSIN</sequence>
<reference evidence="3 4" key="1">
    <citation type="submission" date="2021-10" db="EMBL/GenBank/DDBJ databases">
        <title>Sequencing the mobilome of antimicrobial resistant bacterial isolates spanning a range of GC content: The potential of a sustainable low cost, low infrastructure approach for surveillance with Oxford Nanopore sequencing.</title>
        <authorList>
            <person name="Sands K."/>
        </authorList>
    </citation>
    <scope>NUCLEOTIDE SEQUENCE [LARGE SCALE GENOMIC DNA]</scope>
    <source>
        <strain evidence="3 4">MIN-202</strain>
    </source>
</reference>
<keyword evidence="2" id="KW-1133">Transmembrane helix</keyword>
<feature type="compositionally biased region" description="Polar residues" evidence="1">
    <location>
        <begin position="120"/>
        <end position="150"/>
    </location>
</feature>
<feature type="region of interest" description="Disordered" evidence="1">
    <location>
        <begin position="107"/>
        <end position="197"/>
    </location>
</feature>
<dbReference type="AlphaFoldDB" id="A0ABD4SL52"/>
<dbReference type="Pfam" id="PF17533">
    <property type="entry name" value="DUF5452"/>
    <property type="match status" value="1"/>
</dbReference>
<dbReference type="Proteomes" id="UP001201240">
    <property type="component" value="Unassembled WGS sequence"/>
</dbReference>
<keyword evidence="2" id="KW-0812">Transmembrane</keyword>
<dbReference type="InterPro" id="IPR035219">
    <property type="entry name" value="DUF5452"/>
</dbReference>
<name>A0ABD4SL52_UREUR</name>
<evidence type="ECO:0000256" key="2">
    <source>
        <dbReference type="SAM" id="Phobius"/>
    </source>
</evidence>
<feature type="transmembrane region" description="Helical" evidence="2">
    <location>
        <begin position="20"/>
        <end position="39"/>
    </location>
</feature>
<feature type="compositionally biased region" description="Basic and acidic residues" evidence="1">
    <location>
        <begin position="151"/>
        <end position="191"/>
    </location>
</feature>
<proteinExistence type="predicted"/>
<comment type="caution">
    <text evidence="3">The sequence shown here is derived from an EMBL/GenBank/DDBJ whole genome shotgun (WGS) entry which is preliminary data.</text>
</comment>
<evidence type="ECO:0000256" key="1">
    <source>
        <dbReference type="SAM" id="MobiDB-lite"/>
    </source>
</evidence>
<evidence type="ECO:0000313" key="3">
    <source>
        <dbReference type="EMBL" id="MCF1349188.1"/>
    </source>
</evidence>
<dbReference type="EMBL" id="JAJBIS010000001">
    <property type="protein sequence ID" value="MCF1349188.1"/>
    <property type="molecule type" value="Genomic_DNA"/>
</dbReference>